<evidence type="ECO:0000256" key="1">
    <source>
        <dbReference type="SAM" id="MobiDB-lite"/>
    </source>
</evidence>
<evidence type="ECO:0000313" key="2">
    <source>
        <dbReference type="EMBL" id="KAF2806358.1"/>
    </source>
</evidence>
<gene>
    <name evidence="2 4" type="ORF">BDZ99DRAFT_479618</name>
</gene>
<feature type="region of interest" description="Disordered" evidence="1">
    <location>
        <begin position="1"/>
        <end position="61"/>
    </location>
</feature>
<keyword evidence="3" id="KW-1185">Reference proteome</keyword>
<sequence>MSGTDMASASVQPDASAEQASKVTDGPQSPTRHEINGPLTILGAATATGETTKQPGYGDERKTHYTAEEKEDFRDPERLVVLLAHIIKWGLDHNENDLCHLQHGVRGGGYYRMIGGDPRGPSEAIRDWAVGLPRTRRIVDGIVHFSTPPMPMMEFARSPGAINLAPIAAGDVARAIKKHPFNDTSPGNFLADLLCRDSAALRKHEARFRKMLHSAPHLLLKGATLCLVLLYHSADEIAQAVSLFGNGIAQSGIYNRIEGSLRMILDKDDVRKEQQTLLEGAYRMRKRLQDDTIPAPLDPQSLQTLAQSEEIPRNWF</sequence>
<reference evidence="4" key="3">
    <citation type="submission" date="2025-04" db="UniProtKB">
        <authorList>
            <consortium name="RefSeq"/>
        </authorList>
    </citation>
    <scope>IDENTIFICATION</scope>
    <source>
        <strain evidence="4">CBS 304.34</strain>
    </source>
</reference>
<proteinExistence type="predicted"/>
<protein>
    <submittedName>
        <fullName evidence="2 4">Uncharacterized protein</fullName>
    </submittedName>
</protein>
<name>A0A6A6YCQ9_9PEZI</name>
<dbReference type="GeneID" id="54463154"/>
<dbReference type="RefSeq" id="XP_033573322.1">
    <property type="nucleotide sequence ID" value="XM_033722261.1"/>
</dbReference>
<accession>A0A6A6YCQ9</accession>
<feature type="compositionally biased region" description="Polar residues" evidence="1">
    <location>
        <begin position="1"/>
        <end position="30"/>
    </location>
</feature>
<organism evidence="2">
    <name type="scientific">Mytilinidion resinicola</name>
    <dbReference type="NCBI Taxonomy" id="574789"/>
    <lineage>
        <taxon>Eukaryota</taxon>
        <taxon>Fungi</taxon>
        <taxon>Dikarya</taxon>
        <taxon>Ascomycota</taxon>
        <taxon>Pezizomycotina</taxon>
        <taxon>Dothideomycetes</taxon>
        <taxon>Pleosporomycetidae</taxon>
        <taxon>Mytilinidiales</taxon>
        <taxon>Mytilinidiaceae</taxon>
        <taxon>Mytilinidion</taxon>
    </lineage>
</organism>
<evidence type="ECO:0000313" key="4">
    <source>
        <dbReference type="RefSeq" id="XP_033573322.1"/>
    </source>
</evidence>
<dbReference type="Proteomes" id="UP000504636">
    <property type="component" value="Unplaced"/>
</dbReference>
<dbReference type="EMBL" id="MU003707">
    <property type="protein sequence ID" value="KAF2806358.1"/>
    <property type="molecule type" value="Genomic_DNA"/>
</dbReference>
<reference evidence="4" key="2">
    <citation type="submission" date="2020-04" db="EMBL/GenBank/DDBJ databases">
        <authorList>
            <consortium name="NCBI Genome Project"/>
        </authorList>
    </citation>
    <scope>NUCLEOTIDE SEQUENCE</scope>
    <source>
        <strain evidence="4">CBS 304.34</strain>
    </source>
</reference>
<dbReference type="AlphaFoldDB" id="A0A6A6YCQ9"/>
<dbReference type="OrthoDB" id="10451162at2759"/>
<reference evidence="2 4" key="1">
    <citation type="journal article" date="2020" name="Stud. Mycol.">
        <title>101 Dothideomycetes genomes: a test case for predicting lifestyles and emergence of pathogens.</title>
        <authorList>
            <person name="Haridas S."/>
            <person name="Albert R."/>
            <person name="Binder M."/>
            <person name="Bloem J."/>
            <person name="Labutti K."/>
            <person name="Salamov A."/>
            <person name="Andreopoulos B."/>
            <person name="Baker S."/>
            <person name="Barry K."/>
            <person name="Bills G."/>
            <person name="Bluhm B."/>
            <person name="Cannon C."/>
            <person name="Castanera R."/>
            <person name="Culley D."/>
            <person name="Daum C."/>
            <person name="Ezra D."/>
            <person name="Gonzalez J."/>
            <person name="Henrissat B."/>
            <person name="Kuo A."/>
            <person name="Liang C."/>
            <person name="Lipzen A."/>
            <person name="Lutzoni F."/>
            <person name="Magnuson J."/>
            <person name="Mondo S."/>
            <person name="Nolan M."/>
            <person name="Ohm R."/>
            <person name="Pangilinan J."/>
            <person name="Park H.-J."/>
            <person name="Ramirez L."/>
            <person name="Alfaro M."/>
            <person name="Sun H."/>
            <person name="Tritt A."/>
            <person name="Yoshinaga Y."/>
            <person name="Zwiers L.-H."/>
            <person name="Turgeon B."/>
            <person name="Goodwin S."/>
            <person name="Spatafora J."/>
            <person name="Crous P."/>
            <person name="Grigoriev I."/>
        </authorList>
    </citation>
    <scope>NUCLEOTIDE SEQUENCE</scope>
    <source>
        <strain evidence="2 4">CBS 304.34</strain>
    </source>
</reference>
<evidence type="ECO:0000313" key="3">
    <source>
        <dbReference type="Proteomes" id="UP000504636"/>
    </source>
</evidence>